<dbReference type="GO" id="GO:0016787">
    <property type="term" value="F:hydrolase activity"/>
    <property type="evidence" value="ECO:0007669"/>
    <property type="project" value="UniProtKB-KW"/>
</dbReference>
<dbReference type="PANTHER" id="PTHR12277">
    <property type="entry name" value="ALPHA/BETA HYDROLASE DOMAIN-CONTAINING PROTEIN"/>
    <property type="match status" value="1"/>
</dbReference>
<keyword evidence="3" id="KW-1185">Reference proteome</keyword>
<gene>
    <name evidence="2" type="primary">ABHD17B</name>
    <name evidence="2" type="ORF">AK812_SmicGene15054</name>
</gene>
<dbReference type="Proteomes" id="UP000186817">
    <property type="component" value="Unassembled WGS sequence"/>
</dbReference>
<organism evidence="2 3">
    <name type="scientific">Symbiodinium microadriaticum</name>
    <name type="common">Dinoflagellate</name>
    <name type="synonym">Zooxanthella microadriatica</name>
    <dbReference type="NCBI Taxonomy" id="2951"/>
    <lineage>
        <taxon>Eukaryota</taxon>
        <taxon>Sar</taxon>
        <taxon>Alveolata</taxon>
        <taxon>Dinophyceae</taxon>
        <taxon>Suessiales</taxon>
        <taxon>Symbiodiniaceae</taxon>
        <taxon>Symbiodinium</taxon>
    </lineage>
</organism>
<dbReference type="EMBL" id="LSRX01000272">
    <property type="protein sequence ID" value="OLQ02129.1"/>
    <property type="molecule type" value="Genomic_DNA"/>
</dbReference>
<comment type="caution">
    <text evidence="2">The sequence shown here is derived from an EMBL/GenBank/DDBJ whole genome shotgun (WGS) entry which is preliminary data.</text>
</comment>
<dbReference type="OMA" id="ITICLYK"/>
<dbReference type="AlphaFoldDB" id="A0A1Q9E403"/>
<dbReference type="OrthoDB" id="10249433at2759"/>
<dbReference type="SUPFAM" id="SSF53474">
    <property type="entry name" value="alpha/beta-Hydrolases"/>
    <property type="match status" value="1"/>
</dbReference>
<evidence type="ECO:0000256" key="1">
    <source>
        <dbReference type="SAM" id="MobiDB-lite"/>
    </source>
</evidence>
<dbReference type="PANTHER" id="PTHR12277:SF197">
    <property type="entry name" value="CHROMOSOME UNDETERMINED SCAFFOLD_38, WHOLE GENOME SHOTGUN SEQUENCE"/>
    <property type="match status" value="1"/>
</dbReference>
<feature type="compositionally biased region" description="Basic and acidic residues" evidence="1">
    <location>
        <begin position="446"/>
        <end position="460"/>
    </location>
</feature>
<evidence type="ECO:0000313" key="3">
    <source>
        <dbReference type="Proteomes" id="UP000186817"/>
    </source>
</evidence>
<evidence type="ECO:0000313" key="2">
    <source>
        <dbReference type="EMBL" id="OLQ02129.1"/>
    </source>
</evidence>
<sequence length="460" mass="51248">MSRQLQRPKQAFKNTILRWLRVLSEKQSSDAGDVPESFDRRGLATAWLGLAGGLWFMRVVARNRFVFPAPDPSYGPQSYRRHLCWIPWNPVLSPDKARDTSLQDGIPCLWFPAPKAATVILFFHANAEDLGMSFAILKHMRDQFKVNVLAAEYPGYGLLHHVEPSEDGVCEVALTTFRFLVDILGVRYSQIVLFGRSLGSGPAVFLASQFPVGGLILVSAFSSIRAAVQSIAGRLFAMAFQERFPNHKTISNVSCSTLFIHGESDGLIPVEHSVKLFKRCRARKLLVTPPEMEHNSNLFGDASFLAIPAIHFFGFPGYYTSTPPRLPASMFETPDRRVRLASQVQEGTVRPFLCDCLAKRDQHTLDAGFARQADGVDNITICLYKDTSDEVELVGEEAKERLRRKTEGKLLEKQAMGKSHVQADGDVGAGEAEEPLQQELASVHLEMPEFPEHTEDPPPL</sequence>
<dbReference type="Gene3D" id="3.40.50.1820">
    <property type="entry name" value="alpha/beta hydrolase"/>
    <property type="match status" value="1"/>
</dbReference>
<accession>A0A1Q9E403</accession>
<dbReference type="InterPro" id="IPR029058">
    <property type="entry name" value="AB_hydrolase_fold"/>
</dbReference>
<feature type="region of interest" description="Disordered" evidence="1">
    <location>
        <begin position="405"/>
        <end position="460"/>
    </location>
</feature>
<protein>
    <submittedName>
        <fullName evidence="2">Alpha/beta hydrolase domain-containing protein 17B</fullName>
    </submittedName>
</protein>
<proteinExistence type="predicted"/>
<name>A0A1Q9E403_SYMMI</name>
<reference evidence="2 3" key="1">
    <citation type="submission" date="2016-02" db="EMBL/GenBank/DDBJ databases">
        <title>Genome analysis of coral dinoflagellate symbionts highlights evolutionary adaptations to a symbiotic lifestyle.</title>
        <authorList>
            <person name="Aranda M."/>
            <person name="Li Y."/>
            <person name="Liew Y.J."/>
            <person name="Baumgarten S."/>
            <person name="Simakov O."/>
            <person name="Wilson M."/>
            <person name="Piel J."/>
            <person name="Ashoor H."/>
            <person name="Bougouffa S."/>
            <person name="Bajic V.B."/>
            <person name="Ryu T."/>
            <person name="Ravasi T."/>
            <person name="Bayer T."/>
            <person name="Micklem G."/>
            <person name="Kim H."/>
            <person name="Bhak J."/>
            <person name="Lajeunesse T.C."/>
            <person name="Voolstra C.R."/>
        </authorList>
    </citation>
    <scope>NUCLEOTIDE SEQUENCE [LARGE SCALE GENOMIC DNA]</scope>
    <source>
        <strain evidence="2 3">CCMP2467</strain>
    </source>
</reference>
<keyword evidence="2" id="KW-0378">Hydrolase</keyword>